<feature type="region of interest" description="Disordered" evidence="1">
    <location>
        <begin position="1"/>
        <end position="24"/>
    </location>
</feature>
<proteinExistence type="predicted"/>
<evidence type="ECO:0000313" key="2">
    <source>
        <dbReference type="EMBL" id="KIJ62764.1"/>
    </source>
</evidence>
<evidence type="ECO:0000313" key="3">
    <source>
        <dbReference type="Proteomes" id="UP000053820"/>
    </source>
</evidence>
<feature type="non-terminal residue" evidence="2">
    <location>
        <position position="119"/>
    </location>
</feature>
<dbReference type="AlphaFoldDB" id="A0A0C9VAU2"/>
<dbReference type="Proteomes" id="UP000053820">
    <property type="component" value="Unassembled WGS sequence"/>
</dbReference>
<evidence type="ECO:0000256" key="1">
    <source>
        <dbReference type="SAM" id="MobiDB-lite"/>
    </source>
</evidence>
<accession>A0A0C9VAU2</accession>
<dbReference type="HOGENOM" id="CLU_2066966_0_0_1"/>
<sequence length="119" mass="13560">MVQPVPLSESADSGGPATRRDEPLKVAKQRLREWRYETWMEKYSQVPYGPEGLLPDNVIDRIASNARIRNVDDFKSSGWLAGRAERHGEDILKLLKELDREVQAEKDAEKAAKEAEKVQ</sequence>
<gene>
    <name evidence="2" type="ORF">HYDPIDRAFT_93350</name>
</gene>
<name>A0A0C9VAU2_9AGAM</name>
<protein>
    <submittedName>
        <fullName evidence="2">Uncharacterized protein</fullName>
    </submittedName>
</protein>
<keyword evidence="3" id="KW-1185">Reference proteome</keyword>
<organism evidence="2 3">
    <name type="scientific">Hydnomerulius pinastri MD-312</name>
    <dbReference type="NCBI Taxonomy" id="994086"/>
    <lineage>
        <taxon>Eukaryota</taxon>
        <taxon>Fungi</taxon>
        <taxon>Dikarya</taxon>
        <taxon>Basidiomycota</taxon>
        <taxon>Agaricomycotina</taxon>
        <taxon>Agaricomycetes</taxon>
        <taxon>Agaricomycetidae</taxon>
        <taxon>Boletales</taxon>
        <taxon>Boletales incertae sedis</taxon>
        <taxon>Leucogyrophana</taxon>
    </lineage>
</organism>
<dbReference type="EMBL" id="KN839853">
    <property type="protein sequence ID" value="KIJ62764.1"/>
    <property type="molecule type" value="Genomic_DNA"/>
</dbReference>
<dbReference type="OrthoDB" id="3008623at2759"/>
<reference evidence="2 3" key="1">
    <citation type="submission" date="2014-04" db="EMBL/GenBank/DDBJ databases">
        <title>Evolutionary Origins and Diversification of the Mycorrhizal Mutualists.</title>
        <authorList>
            <consortium name="DOE Joint Genome Institute"/>
            <consortium name="Mycorrhizal Genomics Consortium"/>
            <person name="Kohler A."/>
            <person name="Kuo A."/>
            <person name="Nagy L.G."/>
            <person name="Floudas D."/>
            <person name="Copeland A."/>
            <person name="Barry K.W."/>
            <person name="Cichocki N."/>
            <person name="Veneault-Fourrey C."/>
            <person name="LaButti K."/>
            <person name="Lindquist E.A."/>
            <person name="Lipzen A."/>
            <person name="Lundell T."/>
            <person name="Morin E."/>
            <person name="Murat C."/>
            <person name="Riley R."/>
            <person name="Ohm R."/>
            <person name="Sun H."/>
            <person name="Tunlid A."/>
            <person name="Henrissat B."/>
            <person name="Grigoriev I.V."/>
            <person name="Hibbett D.S."/>
            <person name="Martin F."/>
        </authorList>
    </citation>
    <scope>NUCLEOTIDE SEQUENCE [LARGE SCALE GENOMIC DNA]</scope>
    <source>
        <strain evidence="2 3">MD-312</strain>
    </source>
</reference>